<reference evidence="1 2" key="2">
    <citation type="journal article" date="2010" name="Stand. Genomic Sci.">
        <title>Complete genome sequence of Syntrophothermus lipocalidus type strain (TGB-C1).</title>
        <authorList>
            <person name="Djao O.D."/>
            <person name="Zhang X."/>
            <person name="Lucas S."/>
            <person name="Lapidus A."/>
            <person name="Del Rio T.G."/>
            <person name="Nolan M."/>
            <person name="Tice H."/>
            <person name="Cheng J.F."/>
            <person name="Han C."/>
            <person name="Tapia R."/>
            <person name="Goodwin L."/>
            <person name="Pitluck S."/>
            <person name="Liolios K."/>
            <person name="Ivanova N."/>
            <person name="Mavromatis K."/>
            <person name="Mikhailova N."/>
            <person name="Ovchinnikova G."/>
            <person name="Pati A."/>
            <person name="Brambilla E."/>
            <person name="Chen A."/>
            <person name="Palaniappan K."/>
            <person name="Land M."/>
            <person name="Hauser L."/>
            <person name="Chang Y.J."/>
            <person name="Jeffries C.D."/>
            <person name="Rohde M."/>
            <person name="Sikorski J."/>
            <person name="Spring S."/>
            <person name="Goker M."/>
            <person name="Detter J.C."/>
            <person name="Woyke T."/>
            <person name="Bristow J."/>
            <person name="Eisen J.A."/>
            <person name="Markowitz V."/>
            <person name="Hugenholtz P."/>
            <person name="Kyrpides N.C."/>
            <person name="Klenk H.P."/>
        </authorList>
    </citation>
    <scope>NUCLEOTIDE SEQUENCE [LARGE SCALE GENOMIC DNA]</scope>
    <source>
        <strain evidence="2">DSM 12680 / TGB-C1</strain>
    </source>
</reference>
<dbReference type="STRING" id="643648.Slip_0555"/>
<proteinExistence type="predicted"/>
<organism evidence="1 2">
    <name type="scientific">Syntrophothermus lipocalidus (strain DSM 12680 / TGB-C1)</name>
    <dbReference type="NCBI Taxonomy" id="643648"/>
    <lineage>
        <taxon>Bacteria</taxon>
        <taxon>Bacillati</taxon>
        <taxon>Bacillota</taxon>
        <taxon>Clostridia</taxon>
        <taxon>Eubacteriales</taxon>
        <taxon>Syntrophomonadaceae</taxon>
        <taxon>Syntrophothermus</taxon>
    </lineage>
</organism>
<name>D7CKV4_SYNLT</name>
<sequence length="197" mass="22717">MSWFSRPQEMLRADLIIGGEHQCSLKLEPSGEGRAMDQMKLIRMFYVTFLARLLHDAGEGPMAERILTSARILFNGLIENNQTAGREETGKDLWEYDRLAIVDHLSMPAEKHRVTLVRQRDNSVVCRVRSYSRSKDLLLKKGPLMVVKYADKSLGPRVYKDLSDALHRMCRFYQDTPYWKKEGLLAVPCMTLGILRK</sequence>
<accession>D7CKV4</accession>
<reference evidence="2" key="1">
    <citation type="journal article" date="2010" name="Stand. Genomic Sci.">
        <title>Complete genome sequence of Syntrophothermus lipocalidus type strain (TGB-C1T).</title>
        <authorList>
            <consortium name="US DOE Joint Genome Institute (JGI-PGF)"/>
            <person name="Djao O."/>
            <person name="Zhang X."/>
            <person name="Lucas S."/>
            <person name="Lapidus A."/>
            <person name="Glavina Del Rio T."/>
            <person name="Nolan M."/>
            <person name="Tice H."/>
            <person name="Cheng J."/>
            <person name="Han C."/>
            <person name="Tapia R."/>
            <person name="Goodwin L."/>
            <person name="Pitluck S."/>
            <person name="Liolios K."/>
            <person name="Ivanova N."/>
            <person name="Mavromatis K."/>
            <person name="Mikhailova N."/>
            <person name="Ovchinnikova G."/>
            <person name="Pati A."/>
            <person name="Brambilla E."/>
            <person name="Chen A."/>
            <person name="Palaniappan K."/>
            <person name="Land M."/>
            <person name="Hauser L."/>
            <person name="Chang Y."/>
            <person name="Jeffries C."/>
            <person name="Rohde M."/>
            <person name="Sikorski J."/>
            <person name="Spring S."/>
            <person name="Goker M."/>
            <person name="Detter J."/>
            <person name="Woyke T."/>
            <person name="Bristow J."/>
            <person name="Eisen J."/>
            <person name="Markowitz V."/>
            <person name="Hugenholtz P."/>
            <person name="Kyrpides N."/>
            <person name="Klenk H."/>
        </authorList>
    </citation>
    <scope>NUCLEOTIDE SEQUENCE [LARGE SCALE GENOMIC DNA]</scope>
    <source>
        <strain evidence="2">DSM 12680 / TGB-C1</strain>
    </source>
</reference>
<evidence type="ECO:0000313" key="1">
    <source>
        <dbReference type="EMBL" id="ADI01339.1"/>
    </source>
</evidence>
<dbReference type="RefSeq" id="WP_013174741.1">
    <property type="nucleotide sequence ID" value="NC_014220.1"/>
</dbReference>
<keyword evidence="2" id="KW-1185">Reference proteome</keyword>
<dbReference type="Proteomes" id="UP000000378">
    <property type="component" value="Chromosome"/>
</dbReference>
<dbReference type="KEGG" id="slp:Slip_0555"/>
<gene>
    <name evidence="1" type="ordered locus">Slip_0555</name>
</gene>
<dbReference type="HOGENOM" id="CLU_1383572_0_0_9"/>
<protein>
    <submittedName>
        <fullName evidence="1">Uncharacterized protein</fullName>
    </submittedName>
</protein>
<dbReference type="AlphaFoldDB" id="D7CKV4"/>
<dbReference type="EMBL" id="CP002048">
    <property type="protein sequence ID" value="ADI01339.1"/>
    <property type="molecule type" value="Genomic_DNA"/>
</dbReference>
<evidence type="ECO:0000313" key="2">
    <source>
        <dbReference type="Proteomes" id="UP000000378"/>
    </source>
</evidence>